<feature type="transmembrane region" description="Helical" evidence="3">
    <location>
        <begin position="124"/>
        <end position="148"/>
    </location>
</feature>
<dbReference type="GO" id="GO:0043252">
    <property type="term" value="P:sodium-independent organic anion transport"/>
    <property type="evidence" value="ECO:0007669"/>
    <property type="project" value="TreeGrafter"/>
</dbReference>
<feature type="transmembrane region" description="Helical" evidence="3">
    <location>
        <begin position="87"/>
        <end position="109"/>
    </location>
</feature>
<feature type="transmembrane region" description="Helical" evidence="3">
    <location>
        <begin position="15"/>
        <end position="37"/>
    </location>
</feature>
<keyword evidence="3" id="KW-1133">Transmembrane helix</keyword>
<dbReference type="EMBL" id="WNYA01055917">
    <property type="protein sequence ID" value="KAG8535847.1"/>
    <property type="molecule type" value="Genomic_DNA"/>
</dbReference>
<dbReference type="Pfam" id="PF03137">
    <property type="entry name" value="OATP"/>
    <property type="match status" value="1"/>
</dbReference>
<keyword evidence="5" id="KW-1185">Reference proteome</keyword>
<evidence type="ECO:0000256" key="2">
    <source>
        <dbReference type="ARBA" id="ARBA00023157"/>
    </source>
</evidence>
<dbReference type="GO" id="GO:0015347">
    <property type="term" value="F:sodium-independent organic anion transmembrane transporter activity"/>
    <property type="evidence" value="ECO:0007669"/>
    <property type="project" value="TreeGrafter"/>
</dbReference>
<gene>
    <name evidence="4" type="ORF">GDO81_027638</name>
</gene>
<dbReference type="PANTHER" id="PTHR11388">
    <property type="entry name" value="ORGANIC ANION TRANSPORTER"/>
    <property type="match status" value="1"/>
</dbReference>
<keyword evidence="2" id="KW-1015">Disulfide bond</keyword>
<dbReference type="PANTHER" id="PTHR11388:SF16">
    <property type="entry name" value="SOLUTE CARRIER ORGANIC ANION TRANSPORTER FAMILY MEMBER 1A2"/>
    <property type="match status" value="1"/>
</dbReference>
<proteinExistence type="predicted"/>
<comment type="caution">
    <text evidence="4">The sequence shown here is derived from an EMBL/GenBank/DDBJ whole genome shotgun (WGS) entry which is preliminary data.</text>
</comment>
<protein>
    <submittedName>
        <fullName evidence="4">Uncharacterized protein</fullName>
    </submittedName>
</protein>
<dbReference type="GO" id="GO:0015125">
    <property type="term" value="F:bile acid transmembrane transporter activity"/>
    <property type="evidence" value="ECO:0007669"/>
    <property type="project" value="TreeGrafter"/>
</dbReference>
<comment type="subcellular location">
    <subcellularLocation>
        <location evidence="1">Membrane</location>
        <topology evidence="1">Multi-pass membrane protein</topology>
    </subcellularLocation>
</comment>
<evidence type="ECO:0000313" key="5">
    <source>
        <dbReference type="Proteomes" id="UP000824782"/>
    </source>
</evidence>
<accession>A0AAV6YKW0</accession>
<sequence>GDVFLSATDTRWVGAWWVGFLVSGVLNLLAAVPFFFLPRSLPQEGQEHRMEELQETLQPQILESAKEKELTDTGFLVLLKKLLKNGVYMLFLLVTVLQFSAFVGFMSFMPKYLEQQYGKSASEAILLIGVYSLPVIGVGYFLGGFLMKKFKTTTYMAAKVGLGTSVTEYLLYLLAFILVCKNAVMAGLTVTYQG</sequence>
<name>A0AAV6YKW0_ENGPU</name>
<dbReference type="SUPFAM" id="SSF103473">
    <property type="entry name" value="MFS general substrate transporter"/>
    <property type="match status" value="1"/>
</dbReference>
<dbReference type="InterPro" id="IPR004156">
    <property type="entry name" value="OATP"/>
</dbReference>
<organism evidence="4 5">
    <name type="scientific">Engystomops pustulosus</name>
    <name type="common">Tungara frog</name>
    <name type="synonym">Physalaemus pustulosus</name>
    <dbReference type="NCBI Taxonomy" id="76066"/>
    <lineage>
        <taxon>Eukaryota</taxon>
        <taxon>Metazoa</taxon>
        <taxon>Chordata</taxon>
        <taxon>Craniata</taxon>
        <taxon>Vertebrata</taxon>
        <taxon>Euteleostomi</taxon>
        <taxon>Amphibia</taxon>
        <taxon>Batrachia</taxon>
        <taxon>Anura</taxon>
        <taxon>Neobatrachia</taxon>
        <taxon>Hyloidea</taxon>
        <taxon>Leptodactylidae</taxon>
        <taxon>Leiuperinae</taxon>
        <taxon>Engystomops</taxon>
    </lineage>
</organism>
<keyword evidence="3" id="KW-0472">Membrane</keyword>
<dbReference type="Proteomes" id="UP000824782">
    <property type="component" value="Unassembled WGS sequence"/>
</dbReference>
<dbReference type="AlphaFoldDB" id="A0AAV6YKW0"/>
<feature type="transmembrane region" description="Helical" evidence="3">
    <location>
        <begin position="169"/>
        <end position="192"/>
    </location>
</feature>
<dbReference type="InterPro" id="IPR036259">
    <property type="entry name" value="MFS_trans_sf"/>
</dbReference>
<evidence type="ECO:0000313" key="4">
    <source>
        <dbReference type="EMBL" id="KAG8535847.1"/>
    </source>
</evidence>
<feature type="non-terminal residue" evidence="4">
    <location>
        <position position="1"/>
    </location>
</feature>
<keyword evidence="3" id="KW-0812">Transmembrane</keyword>
<evidence type="ECO:0000256" key="1">
    <source>
        <dbReference type="ARBA" id="ARBA00004141"/>
    </source>
</evidence>
<dbReference type="Gene3D" id="1.20.1250.20">
    <property type="entry name" value="MFS general substrate transporter like domains"/>
    <property type="match status" value="1"/>
</dbReference>
<dbReference type="GO" id="GO:0016323">
    <property type="term" value="C:basolateral plasma membrane"/>
    <property type="evidence" value="ECO:0007669"/>
    <property type="project" value="TreeGrafter"/>
</dbReference>
<evidence type="ECO:0000256" key="3">
    <source>
        <dbReference type="SAM" id="Phobius"/>
    </source>
</evidence>
<reference evidence="4" key="1">
    <citation type="thesis" date="2020" institute="ProQuest LLC" country="789 East Eisenhower Parkway, Ann Arbor, MI, USA">
        <title>Comparative Genomics and Chromosome Evolution.</title>
        <authorList>
            <person name="Mudd A.B."/>
        </authorList>
    </citation>
    <scope>NUCLEOTIDE SEQUENCE</scope>
    <source>
        <strain evidence="4">237g6f4</strain>
        <tissue evidence="4">Blood</tissue>
    </source>
</reference>